<dbReference type="AlphaFoldDB" id="A0AAU9T571"/>
<evidence type="ECO:0000313" key="3">
    <source>
        <dbReference type="EMBL" id="CAH2079371.1"/>
    </source>
</evidence>
<dbReference type="InterPro" id="IPR052929">
    <property type="entry name" value="RNase_H-like_EbsB-rel"/>
</dbReference>
<dbReference type="InterPro" id="IPR012337">
    <property type="entry name" value="RNaseH-like_sf"/>
</dbReference>
<dbReference type="Proteomes" id="UP000836841">
    <property type="component" value="Chromosome 7"/>
</dbReference>
<evidence type="ECO:0000256" key="1">
    <source>
        <dbReference type="SAM" id="Phobius"/>
    </source>
</evidence>
<proteinExistence type="predicted"/>
<evidence type="ECO:0000259" key="2">
    <source>
        <dbReference type="Pfam" id="PF13456"/>
    </source>
</evidence>
<feature type="transmembrane region" description="Helical" evidence="1">
    <location>
        <begin position="47"/>
        <end position="64"/>
    </location>
</feature>
<accession>A0AAU9T571</accession>
<dbReference type="PANTHER" id="PTHR47074:SF49">
    <property type="entry name" value="POLYNUCLEOTIDYL TRANSFERASE, RIBONUCLEASE H-LIKE SUPERFAMILY PROTEIN"/>
    <property type="match status" value="1"/>
</dbReference>
<feature type="domain" description="RNase H type-1" evidence="2">
    <location>
        <begin position="115"/>
        <end position="236"/>
    </location>
</feature>
<sequence>FFKEHCQLENNYVLEGSPTQKIIKTTALLRSKHWRCLPPVRLGAGTIFPWIMWAIWISINYLIFEKRIFTAEETITKALQDAREWQLAQGKEEIRSDPTRQLIASPPISDELTCNTDAAWRADRQVAGLGWIFRIHEDTVISQDSQAIDSVASPLMAEALAIFYALQKASQEGWKKLKVLSDSQILIGAINSNMHQKEIYGVVFDIKHLSAFFECISFQFVARTSNVSADVLAKRALQNYCTSLNPAH</sequence>
<keyword evidence="4" id="KW-1185">Reference proteome</keyword>
<keyword evidence="1" id="KW-0812">Transmembrane</keyword>
<dbReference type="EMBL" id="OU466863">
    <property type="protein sequence ID" value="CAH2079371.1"/>
    <property type="molecule type" value="Genomic_DNA"/>
</dbReference>
<dbReference type="GO" id="GO:0003676">
    <property type="term" value="F:nucleic acid binding"/>
    <property type="evidence" value="ECO:0007669"/>
    <property type="project" value="InterPro"/>
</dbReference>
<name>A0AAU9T571_THLAR</name>
<feature type="non-terminal residue" evidence="3">
    <location>
        <position position="1"/>
    </location>
</feature>
<dbReference type="GO" id="GO:0004523">
    <property type="term" value="F:RNA-DNA hybrid ribonuclease activity"/>
    <property type="evidence" value="ECO:0007669"/>
    <property type="project" value="InterPro"/>
</dbReference>
<dbReference type="PANTHER" id="PTHR47074">
    <property type="entry name" value="BNAC02G40300D PROTEIN"/>
    <property type="match status" value="1"/>
</dbReference>
<feature type="non-terminal residue" evidence="3">
    <location>
        <position position="248"/>
    </location>
</feature>
<dbReference type="SUPFAM" id="SSF53098">
    <property type="entry name" value="Ribonuclease H-like"/>
    <property type="match status" value="1"/>
</dbReference>
<dbReference type="InterPro" id="IPR044730">
    <property type="entry name" value="RNase_H-like_dom_plant"/>
</dbReference>
<keyword evidence="1" id="KW-1133">Transmembrane helix</keyword>
<dbReference type="InterPro" id="IPR002156">
    <property type="entry name" value="RNaseH_domain"/>
</dbReference>
<reference evidence="3 4" key="1">
    <citation type="submission" date="2022-03" db="EMBL/GenBank/DDBJ databases">
        <authorList>
            <person name="Nunn A."/>
            <person name="Chopra R."/>
            <person name="Nunn A."/>
            <person name="Contreras Garrido A."/>
        </authorList>
    </citation>
    <scope>NUCLEOTIDE SEQUENCE [LARGE SCALE GENOMIC DNA]</scope>
</reference>
<keyword evidence="1" id="KW-0472">Membrane</keyword>
<gene>
    <name evidence="3" type="ORF">TAV2_LOCUS24112</name>
</gene>
<organism evidence="3 4">
    <name type="scientific">Thlaspi arvense</name>
    <name type="common">Field penny-cress</name>
    <dbReference type="NCBI Taxonomy" id="13288"/>
    <lineage>
        <taxon>Eukaryota</taxon>
        <taxon>Viridiplantae</taxon>
        <taxon>Streptophyta</taxon>
        <taxon>Embryophyta</taxon>
        <taxon>Tracheophyta</taxon>
        <taxon>Spermatophyta</taxon>
        <taxon>Magnoliopsida</taxon>
        <taxon>eudicotyledons</taxon>
        <taxon>Gunneridae</taxon>
        <taxon>Pentapetalae</taxon>
        <taxon>rosids</taxon>
        <taxon>malvids</taxon>
        <taxon>Brassicales</taxon>
        <taxon>Brassicaceae</taxon>
        <taxon>Thlaspideae</taxon>
        <taxon>Thlaspi</taxon>
    </lineage>
</organism>
<dbReference type="Pfam" id="PF13456">
    <property type="entry name" value="RVT_3"/>
    <property type="match status" value="1"/>
</dbReference>
<protein>
    <recommendedName>
        <fullName evidence="2">RNase H type-1 domain-containing protein</fullName>
    </recommendedName>
</protein>
<dbReference type="Gene3D" id="3.30.420.10">
    <property type="entry name" value="Ribonuclease H-like superfamily/Ribonuclease H"/>
    <property type="match status" value="1"/>
</dbReference>
<evidence type="ECO:0000313" key="4">
    <source>
        <dbReference type="Proteomes" id="UP000836841"/>
    </source>
</evidence>
<dbReference type="CDD" id="cd06222">
    <property type="entry name" value="RNase_H_like"/>
    <property type="match status" value="1"/>
</dbReference>
<dbReference type="InterPro" id="IPR036397">
    <property type="entry name" value="RNaseH_sf"/>
</dbReference>